<reference evidence="2 3" key="1">
    <citation type="submission" date="2020-10" db="EMBL/GenBank/DDBJ databases">
        <title>The Coptis chinensis genome and diversification of protoberbering-type alkaloids.</title>
        <authorList>
            <person name="Wang B."/>
            <person name="Shu S."/>
            <person name="Song C."/>
            <person name="Liu Y."/>
        </authorList>
    </citation>
    <scope>NUCLEOTIDE SEQUENCE [LARGE SCALE GENOMIC DNA]</scope>
    <source>
        <strain evidence="2">HL-2020</strain>
        <tissue evidence="2">Leaf</tissue>
    </source>
</reference>
<dbReference type="SUPFAM" id="SSF48452">
    <property type="entry name" value="TPR-like"/>
    <property type="match status" value="1"/>
</dbReference>
<dbReference type="GO" id="GO:0005737">
    <property type="term" value="C:cytoplasm"/>
    <property type="evidence" value="ECO:0007669"/>
    <property type="project" value="TreeGrafter"/>
</dbReference>
<sequence length="165" mass="16879">MSNSHNPVSNILGSCESSPTAVDSIRSAVTRGSNKLGGGHRRSVSTTSGNSIPPLIYSGGGGSGSVSSSGSGCRNVGVGGMVNSPIVNALPTGNICPSGKILKTACRSNRAAALTGLGRLAEAVRECEEALRLDTGYSRAHQSLASLLRIDLDRWLEFHGTSLQA</sequence>
<comment type="caution">
    <text evidence="2">The sequence shown here is derived from an EMBL/GenBank/DDBJ whole genome shotgun (WGS) entry which is preliminary data.</text>
</comment>
<dbReference type="Proteomes" id="UP000631114">
    <property type="component" value="Unassembled WGS sequence"/>
</dbReference>
<dbReference type="InterPro" id="IPR011990">
    <property type="entry name" value="TPR-like_helical_dom_sf"/>
</dbReference>
<feature type="region of interest" description="Disordered" evidence="1">
    <location>
        <begin position="30"/>
        <end position="56"/>
    </location>
</feature>
<dbReference type="PANTHER" id="PTHR46050:SF29">
    <property type="entry name" value="TPR REPEAT-CONTAINING THIOREDOXIN TTL4"/>
    <property type="match status" value="1"/>
</dbReference>
<evidence type="ECO:0000313" key="3">
    <source>
        <dbReference type="Proteomes" id="UP000631114"/>
    </source>
</evidence>
<name>A0A835LJZ7_9MAGN</name>
<accession>A0A835LJZ7</accession>
<gene>
    <name evidence="2" type="ORF">IFM89_038417</name>
</gene>
<evidence type="ECO:0000313" key="2">
    <source>
        <dbReference type="EMBL" id="KAF9595282.1"/>
    </source>
</evidence>
<dbReference type="AlphaFoldDB" id="A0A835LJZ7"/>
<dbReference type="Gene3D" id="1.25.40.10">
    <property type="entry name" value="Tetratricopeptide repeat domain"/>
    <property type="match status" value="1"/>
</dbReference>
<organism evidence="2 3">
    <name type="scientific">Coptis chinensis</name>
    <dbReference type="NCBI Taxonomy" id="261450"/>
    <lineage>
        <taxon>Eukaryota</taxon>
        <taxon>Viridiplantae</taxon>
        <taxon>Streptophyta</taxon>
        <taxon>Embryophyta</taxon>
        <taxon>Tracheophyta</taxon>
        <taxon>Spermatophyta</taxon>
        <taxon>Magnoliopsida</taxon>
        <taxon>Ranunculales</taxon>
        <taxon>Ranunculaceae</taxon>
        <taxon>Coptidoideae</taxon>
        <taxon>Coptis</taxon>
    </lineage>
</organism>
<proteinExistence type="predicted"/>
<dbReference type="EMBL" id="JADFTS010000008">
    <property type="protein sequence ID" value="KAF9595282.1"/>
    <property type="molecule type" value="Genomic_DNA"/>
</dbReference>
<evidence type="ECO:0000256" key="1">
    <source>
        <dbReference type="SAM" id="MobiDB-lite"/>
    </source>
</evidence>
<keyword evidence="3" id="KW-1185">Reference proteome</keyword>
<dbReference type="InterPro" id="IPR044534">
    <property type="entry name" value="TTL1-4"/>
</dbReference>
<dbReference type="PANTHER" id="PTHR46050">
    <property type="entry name" value="TPR REPEAT-CONTAINING THIOREDOXIN"/>
    <property type="match status" value="1"/>
</dbReference>
<protein>
    <submittedName>
        <fullName evidence="2">Uncharacterized protein</fullName>
    </submittedName>
</protein>